<protein>
    <recommendedName>
        <fullName evidence="3">Lipoprotein</fullName>
    </recommendedName>
</protein>
<comment type="caution">
    <text evidence="1">The sequence shown here is derived from an EMBL/GenBank/DDBJ whole genome shotgun (WGS) entry which is preliminary data.</text>
</comment>
<evidence type="ECO:0008006" key="3">
    <source>
        <dbReference type="Google" id="ProtNLM"/>
    </source>
</evidence>
<name>A0ABR6SYT6_9LIST</name>
<keyword evidence="2" id="KW-1185">Reference proteome</keyword>
<reference evidence="1 2" key="1">
    <citation type="submission" date="2020-03" db="EMBL/GenBank/DDBJ databases">
        <title>Soil Listeria distribution.</title>
        <authorList>
            <person name="Liao J."/>
            <person name="Wiedmann M."/>
        </authorList>
    </citation>
    <scope>NUCLEOTIDE SEQUENCE [LARGE SCALE GENOMIC DNA]</scope>
    <source>
        <strain evidence="1 2">FSL L7-1515</strain>
    </source>
</reference>
<dbReference type="PROSITE" id="PS51257">
    <property type="entry name" value="PROKAR_LIPOPROTEIN"/>
    <property type="match status" value="1"/>
</dbReference>
<proteinExistence type="predicted"/>
<sequence length="380" mass="43335">MKKKIIMIVFAMLFLVGCSQEESEKDDSFGLKAKKGDFPYGEVYKVNKKNKERDILRVYNDELLFGVQENRFSRNISFYWLGKDLKIKKTKKITISGKAGEREANLKLGVQGWKEFDMRNDDTIDSEGIFNFSGVYFDLYNNGISKSSPVSTELPNGNQVMGCREDNNLEDGLLVIWDKNGKLKNKLSVTEILGDARASCDSIEAFGDYVYIFSKETKAIYQLTNELQVVKNYDLSSYLSQNKLGSGAIGEFVYQAELEKWVFYLGLENGDSRYFDVNADGVSPWDFSNPTYKDKYITIGYDIIDMGGSEDGQDFYSIGYEKAHSIGGGYLNSDGDFYFKGQRDLTKKNPKEEEDGVEYLIKVKKDKLKAFLEKYGEDEE</sequence>
<dbReference type="Proteomes" id="UP000587800">
    <property type="component" value="Unassembled WGS sequence"/>
</dbReference>
<gene>
    <name evidence="1" type="ORF">HCJ59_12125</name>
</gene>
<dbReference type="RefSeq" id="WP_185344384.1">
    <property type="nucleotide sequence ID" value="NZ_JAASTU010000001.1"/>
</dbReference>
<accession>A0ABR6SYT6</accession>
<organism evidence="1 2">
    <name type="scientific">Listeria immobilis</name>
    <dbReference type="NCBI Taxonomy" id="2713502"/>
    <lineage>
        <taxon>Bacteria</taxon>
        <taxon>Bacillati</taxon>
        <taxon>Bacillota</taxon>
        <taxon>Bacilli</taxon>
        <taxon>Bacillales</taxon>
        <taxon>Listeriaceae</taxon>
        <taxon>Listeria</taxon>
    </lineage>
</organism>
<evidence type="ECO:0000313" key="1">
    <source>
        <dbReference type="EMBL" id="MBC1510630.1"/>
    </source>
</evidence>
<dbReference type="EMBL" id="JAASUB010000014">
    <property type="protein sequence ID" value="MBC1510630.1"/>
    <property type="molecule type" value="Genomic_DNA"/>
</dbReference>
<evidence type="ECO:0000313" key="2">
    <source>
        <dbReference type="Proteomes" id="UP000587800"/>
    </source>
</evidence>